<evidence type="ECO:0000313" key="2">
    <source>
        <dbReference type="WBParaSite" id="maker-E.canG7_contigs_6091-snap-gene-0.0-mRNA-1"/>
    </source>
</evidence>
<accession>A0A915EZL6</accession>
<name>A0A915EZL6_9CEST</name>
<keyword evidence="1" id="KW-1185">Reference proteome</keyword>
<sequence length="247" mass="27685">MPIHTGLETNTLAIFPYFIRLLTNTTKLSVCISLIRSKLDELASCLQLHVRLGTTWDQCSLQAPKIVQQFQIVCVVCDSPTAQGKFEFYEADVNMLSQENLITLDIADYPSFCVMLPLSEEGIQMCIRGLPNSSSYTDNLINYERLLPLSPGLEAIATIVKEFAYTTMNRIQSEVVEAACVTTIAGWFLTPERLQSGTQIHQRWCLSPQGLTPFLRQCTTNARIPLHLKASGHNNSTMKPTLMQIVR</sequence>
<dbReference type="AlphaFoldDB" id="A0A915EZL6"/>
<protein>
    <submittedName>
        <fullName evidence="2">Uncharacterized protein</fullName>
    </submittedName>
</protein>
<reference evidence="2" key="1">
    <citation type="submission" date="2022-11" db="UniProtKB">
        <authorList>
            <consortium name="WormBaseParasite"/>
        </authorList>
    </citation>
    <scope>IDENTIFICATION</scope>
</reference>
<proteinExistence type="predicted"/>
<dbReference type="WBParaSite" id="maker-E.canG7_contigs_6091-snap-gene-0.0-mRNA-1">
    <property type="protein sequence ID" value="maker-E.canG7_contigs_6091-snap-gene-0.0-mRNA-1"/>
    <property type="gene ID" value="EcG7_09831"/>
</dbReference>
<evidence type="ECO:0000313" key="1">
    <source>
        <dbReference type="Proteomes" id="UP000887562"/>
    </source>
</evidence>
<organism evidence="1 2">
    <name type="scientific">Echinococcus canadensis</name>
    <dbReference type="NCBI Taxonomy" id="519352"/>
    <lineage>
        <taxon>Eukaryota</taxon>
        <taxon>Metazoa</taxon>
        <taxon>Spiralia</taxon>
        <taxon>Lophotrochozoa</taxon>
        <taxon>Platyhelminthes</taxon>
        <taxon>Cestoda</taxon>
        <taxon>Eucestoda</taxon>
        <taxon>Cyclophyllidea</taxon>
        <taxon>Taeniidae</taxon>
        <taxon>Echinococcus</taxon>
        <taxon>Echinococcus canadensis group</taxon>
    </lineage>
</organism>
<dbReference type="Proteomes" id="UP000887562">
    <property type="component" value="Unplaced"/>
</dbReference>